<gene>
    <name evidence="1" type="ORF">PBLR_10755</name>
</gene>
<accession>A0A383R6A0</accession>
<sequence>MSELFPLHSILMSFIMVMRYIQLTYRSGIIVAGIRYEMERGETGHENMQVVSNVHGGSSCAVNRLSIDWRT</sequence>
<reference evidence="2" key="1">
    <citation type="submission" date="2018-08" db="EMBL/GenBank/DDBJ databases">
        <authorList>
            <person name="Chevrot R."/>
        </authorList>
    </citation>
    <scope>NUCLEOTIDE SEQUENCE [LARGE SCALE GENOMIC DNA]</scope>
</reference>
<dbReference type="AlphaFoldDB" id="A0A383R6A0"/>
<evidence type="ECO:0000313" key="1">
    <source>
        <dbReference type="EMBL" id="SYX82333.1"/>
    </source>
</evidence>
<dbReference type="Proteomes" id="UP000304148">
    <property type="component" value="Chromosome"/>
</dbReference>
<protein>
    <submittedName>
        <fullName evidence="1">Uncharacterized protein</fullName>
    </submittedName>
</protein>
<dbReference type="EMBL" id="LS992241">
    <property type="protein sequence ID" value="SYX82333.1"/>
    <property type="molecule type" value="Genomic_DNA"/>
</dbReference>
<evidence type="ECO:0000313" key="2">
    <source>
        <dbReference type="Proteomes" id="UP000304148"/>
    </source>
</evidence>
<organism evidence="1 2">
    <name type="scientific">Paenibacillus alvei</name>
    <name type="common">Bacillus alvei</name>
    <dbReference type="NCBI Taxonomy" id="44250"/>
    <lineage>
        <taxon>Bacteria</taxon>
        <taxon>Bacillati</taxon>
        <taxon>Bacillota</taxon>
        <taxon>Bacilli</taxon>
        <taxon>Bacillales</taxon>
        <taxon>Paenibacillaceae</taxon>
        <taxon>Paenibacillus</taxon>
    </lineage>
</organism>
<name>A0A383R6A0_PAEAL</name>
<proteinExistence type="predicted"/>